<keyword evidence="1" id="KW-0812">Transmembrane</keyword>
<evidence type="ECO:0000313" key="3">
    <source>
        <dbReference type="Proteomes" id="UP000828390"/>
    </source>
</evidence>
<comment type="caution">
    <text evidence="2">The sequence shown here is derived from an EMBL/GenBank/DDBJ whole genome shotgun (WGS) entry which is preliminary data.</text>
</comment>
<feature type="transmembrane region" description="Helical" evidence="1">
    <location>
        <begin position="61"/>
        <end position="79"/>
    </location>
</feature>
<reference evidence="2" key="1">
    <citation type="journal article" date="2019" name="bioRxiv">
        <title>The Genome of the Zebra Mussel, Dreissena polymorpha: A Resource for Invasive Species Research.</title>
        <authorList>
            <person name="McCartney M.A."/>
            <person name="Auch B."/>
            <person name="Kono T."/>
            <person name="Mallez S."/>
            <person name="Zhang Y."/>
            <person name="Obille A."/>
            <person name="Becker A."/>
            <person name="Abrahante J.E."/>
            <person name="Garbe J."/>
            <person name="Badalamenti J.P."/>
            <person name="Herman A."/>
            <person name="Mangelson H."/>
            <person name="Liachko I."/>
            <person name="Sullivan S."/>
            <person name="Sone E.D."/>
            <person name="Koren S."/>
            <person name="Silverstein K.A.T."/>
            <person name="Beckman K.B."/>
            <person name="Gohl D.M."/>
        </authorList>
    </citation>
    <scope>NUCLEOTIDE SEQUENCE</scope>
    <source>
        <strain evidence="2">Duluth1</strain>
        <tissue evidence="2">Whole animal</tissue>
    </source>
</reference>
<evidence type="ECO:0000256" key="1">
    <source>
        <dbReference type="SAM" id="Phobius"/>
    </source>
</evidence>
<sequence length="98" mass="10567">MRLKFIISAATCAVFPVSYMVPTFHIPMVVVVLVEMMASSLHFLSPSGVKRPPAGYPPSKRSVMSVVILFGVSVTIIRFQQGRVASASLGQSLAELTK</sequence>
<dbReference type="Proteomes" id="UP000828390">
    <property type="component" value="Unassembled WGS sequence"/>
</dbReference>
<name>A0A9D4JLU2_DREPO</name>
<organism evidence="2 3">
    <name type="scientific">Dreissena polymorpha</name>
    <name type="common">Zebra mussel</name>
    <name type="synonym">Mytilus polymorpha</name>
    <dbReference type="NCBI Taxonomy" id="45954"/>
    <lineage>
        <taxon>Eukaryota</taxon>
        <taxon>Metazoa</taxon>
        <taxon>Spiralia</taxon>
        <taxon>Lophotrochozoa</taxon>
        <taxon>Mollusca</taxon>
        <taxon>Bivalvia</taxon>
        <taxon>Autobranchia</taxon>
        <taxon>Heteroconchia</taxon>
        <taxon>Euheterodonta</taxon>
        <taxon>Imparidentia</taxon>
        <taxon>Neoheterodontei</taxon>
        <taxon>Myida</taxon>
        <taxon>Dreissenoidea</taxon>
        <taxon>Dreissenidae</taxon>
        <taxon>Dreissena</taxon>
    </lineage>
</organism>
<keyword evidence="1" id="KW-1133">Transmembrane helix</keyword>
<dbReference type="EMBL" id="JAIWYP010000006">
    <property type="protein sequence ID" value="KAH3813573.1"/>
    <property type="molecule type" value="Genomic_DNA"/>
</dbReference>
<gene>
    <name evidence="2" type="ORF">DPMN_142034</name>
</gene>
<keyword evidence="1" id="KW-0472">Membrane</keyword>
<keyword evidence="3" id="KW-1185">Reference proteome</keyword>
<evidence type="ECO:0000313" key="2">
    <source>
        <dbReference type="EMBL" id="KAH3813573.1"/>
    </source>
</evidence>
<proteinExistence type="predicted"/>
<accession>A0A9D4JLU2</accession>
<reference evidence="2" key="2">
    <citation type="submission" date="2020-11" db="EMBL/GenBank/DDBJ databases">
        <authorList>
            <person name="McCartney M.A."/>
            <person name="Auch B."/>
            <person name="Kono T."/>
            <person name="Mallez S."/>
            <person name="Becker A."/>
            <person name="Gohl D.M."/>
            <person name="Silverstein K.A.T."/>
            <person name="Koren S."/>
            <person name="Bechman K.B."/>
            <person name="Herman A."/>
            <person name="Abrahante J.E."/>
            <person name="Garbe J."/>
        </authorList>
    </citation>
    <scope>NUCLEOTIDE SEQUENCE</scope>
    <source>
        <strain evidence="2">Duluth1</strain>
        <tissue evidence="2">Whole animal</tissue>
    </source>
</reference>
<protein>
    <submittedName>
        <fullName evidence="2">Uncharacterized protein</fullName>
    </submittedName>
</protein>
<dbReference type="AlphaFoldDB" id="A0A9D4JLU2"/>